<sequence>MKITIISVGKIKEKFYKEAIAEFKKRLSSYCTLSLIEVADEKAPENISDKEMEQIKDKEGGKILSKLDENSYVVVLHIQGKQLSSEDLSKKINDLALSGQSHITFIIGGSLGLSPDVVNKSNFKLSFSKMTFPHQLFKVILLEQIYRSFRIIRGEPYHK</sequence>
<dbReference type="InterPro" id="IPR029026">
    <property type="entry name" value="tRNA_m1G_MTases_N"/>
</dbReference>
<dbReference type="PANTHER" id="PTHR33603:SF1">
    <property type="entry name" value="RIBOSOMAL RNA LARGE SUBUNIT METHYLTRANSFERASE H"/>
    <property type="match status" value="1"/>
</dbReference>
<feature type="binding site" evidence="6">
    <location>
        <begin position="127"/>
        <end position="132"/>
    </location>
    <ligand>
        <name>S-adenosyl-L-methionine</name>
        <dbReference type="ChEBI" id="CHEBI:59789"/>
    </ligand>
</feature>
<evidence type="ECO:0000256" key="6">
    <source>
        <dbReference type="HAMAP-Rule" id="MF_00658"/>
    </source>
</evidence>
<comment type="catalytic activity">
    <reaction evidence="6">
        <text>pseudouridine(1915) in 23S rRNA + S-adenosyl-L-methionine = N(3)-methylpseudouridine(1915) in 23S rRNA + S-adenosyl-L-homocysteine + H(+)</text>
        <dbReference type="Rhea" id="RHEA:42752"/>
        <dbReference type="Rhea" id="RHEA-COMP:10221"/>
        <dbReference type="Rhea" id="RHEA-COMP:10222"/>
        <dbReference type="ChEBI" id="CHEBI:15378"/>
        <dbReference type="ChEBI" id="CHEBI:57856"/>
        <dbReference type="ChEBI" id="CHEBI:59789"/>
        <dbReference type="ChEBI" id="CHEBI:65314"/>
        <dbReference type="ChEBI" id="CHEBI:74486"/>
        <dbReference type="EC" id="2.1.1.177"/>
    </reaction>
</comment>
<dbReference type="HAMAP" id="MF_00658">
    <property type="entry name" value="23SrRNA_methyltr_H"/>
    <property type="match status" value="1"/>
</dbReference>
<dbReference type="OrthoDB" id="9806643at2"/>
<dbReference type="NCBIfam" id="TIGR00246">
    <property type="entry name" value="tRNA_RlmH_YbeA"/>
    <property type="match status" value="1"/>
</dbReference>
<dbReference type="AlphaFoldDB" id="A0A1M6MBD7"/>
<dbReference type="STRING" id="1121476.SAMN02745751_03423"/>
<dbReference type="EC" id="2.1.1.177" evidence="6"/>
<dbReference type="InterPro" id="IPR029028">
    <property type="entry name" value="Alpha/beta_knot_MTases"/>
</dbReference>
<evidence type="ECO:0000256" key="4">
    <source>
        <dbReference type="ARBA" id="ARBA00022691"/>
    </source>
</evidence>
<proteinExistence type="inferred from homology"/>
<keyword evidence="6" id="KW-0963">Cytoplasm</keyword>
<comment type="function">
    <text evidence="6">Specifically methylates the pseudouridine at position 1915 (m3Psi1915) in 23S rRNA.</text>
</comment>
<comment type="subcellular location">
    <subcellularLocation>
        <location evidence="6">Cytoplasm</location>
    </subcellularLocation>
</comment>
<dbReference type="CDD" id="cd18081">
    <property type="entry name" value="RlmH-like"/>
    <property type="match status" value="1"/>
</dbReference>
<dbReference type="RefSeq" id="WP_073050775.1">
    <property type="nucleotide sequence ID" value="NZ_FQZL01000040.1"/>
</dbReference>
<dbReference type="SUPFAM" id="SSF75217">
    <property type="entry name" value="alpha/beta knot"/>
    <property type="match status" value="1"/>
</dbReference>
<dbReference type="GO" id="GO:0005737">
    <property type="term" value="C:cytoplasm"/>
    <property type="evidence" value="ECO:0007669"/>
    <property type="project" value="UniProtKB-SubCell"/>
</dbReference>
<feature type="binding site" evidence="6">
    <location>
        <position position="108"/>
    </location>
    <ligand>
        <name>S-adenosyl-L-methionine</name>
        <dbReference type="ChEBI" id="CHEBI:59789"/>
    </ligand>
</feature>
<evidence type="ECO:0000256" key="1">
    <source>
        <dbReference type="ARBA" id="ARBA00022552"/>
    </source>
</evidence>
<keyword evidence="3 6" id="KW-0808">Transferase</keyword>
<dbReference type="GO" id="GO:0070038">
    <property type="term" value="F:rRNA (pseudouridine-N3-)-methyltransferase activity"/>
    <property type="evidence" value="ECO:0007669"/>
    <property type="project" value="UniProtKB-UniRule"/>
</dbReference>
<keyword evidence="4 6" id="KW-0949">S-adenosyl-L-methionine</keyword>
<reference evidence="7 8" key="1">
    <citation type="submission" date="2016-11" db="EMBL/GenBank/DDBJ databases">
        <authorList>
            <person name="Jaros S."/>
            <person name="Januszkiewicz K."/>
            <person name="Wedrychowicz H."/>
        </authorList>
    </citation>
    <scope>NUCLEOTIDE SEQUENCE [LARGE SCALE GENOMIC DNA]</scope>
    <source>
        <strain evidence="7 8">DSM 17477</strain>
    </source>
</reference>
<keyword evidence="8" id="KW-1185">Reference proteome</keyword>
<evidence type="ECO:0000256" key="2">
    <source>
        <dbReference type="ARBA" id="ARBA00022603"/>
    </source>
</evidence>
<dbReference type="Gene3D" id="3.40.1280.10">
    <property type="match status" value="1"/>
</dbReference>
<evidence type="ECO:0000313" key="7">
    <source>
        <dbReference type="EMBL" id="SHJ80818.1"/>
    </source>
</evidence>
<dbReference type="Pfam" id="PF02590">
    <property type="entry name" value="SPOUT_MTase"/>
    <property type="match status" value="1"/>
</dbReference>
<dbReference type="InterPro" id="IPR003742">
    <property type="entry name" value="RlmH-like"/>
</dbReference>
<accession>A0A1M6MBD7</accession>
<dbReference type="Proteomes" id="UP000184052">
    <property type="component" value="Unassembled WGS sequence"/>
</dbReference>
<keyword evidence="2 6" id="KW-0489">Methyltransferase</keyword>
<gene>
    <name evidence="6" type="primary">rlmH</name>
    <name evidence="7" type="ORF">SAMN02745751_03423</name>
</gene>
<dbReference type="NCBIfam" id="NF000985">
    <property type="entry name" value="PRK00103.1-3"/>
    <property type="match status" value="1"/>
</dbReference>
<comment type="similarity">
    <text evidence="5 6">Belongs to the RNA methyltransferase RlmH family.</text>
</comment>
<evidence type="ECO:0000256" key="3">
    <source>
        <dbReference type="ARBA" id="ARBA00022679"/>
    </source>
</evidence>
<evidence type="ECO:0000313" key="8">
    <source>
        <dbReference type="Proteomes" id="UP000184052"/>
    </source>
</evidence>
<organism evidence="7 8">
    <name type="scientific">Dethiosulfatibacter aminovorans DSM 17477</name>
    <dbReference type="NCBI Taxonomy" id="1121476"/>
    <lineage>
        <taxon>Bacteria</taxon>
        <taxon>Bacillati</taxon>
        <taxon>Bacillota</taxon>
        <taxon>Tissierellia</taxon>
        <taxon>Dethiosulfatibacter</taxon>
    </lineage>
</organism>
<dbReference type="PIRSF" id="PIRSF004505">
    <property type="entry name" value="MT_bac"/>
    <property type="match status" value="1"/>
</dbReference>
<evidence type="ECO:0000256" key="5">
    <source>
        <dbReference type="ARBA" id="ARBA00038303"/>
    </source>
</evidence>
<keyword evidence="1 6" id="KW-0698">rRNA processing</keyword>
<feature type="binding site" evidence="6">
    <location>
        <position position="76"/>
    </location>
    <ligand>
        <name>S-adenosyl-L-methionine</name>
        <dbReference type="ChEBI" id="CHEBI:59789"/>
    </ligand>
</feature>
<comment type="subunit">
    <text evidence="6">Homodimer.</text>
</comment>
<name>A0A1M6MBD7_9FIRM</name>
<dbReference type="PANTHER" id="PTHR33603">
    <property type="entry name" value="METHYLTRANSFERASE"/>
    <property type="match status" value="1"/>
</dbReference>
<protein>
    <recommendedName>
        <fullName evidence="6">Ribosomal RNA large subunit methyltransferase H</fullName>
        <ecNumber evidence="6">2.1.1.177</ecNumber>
    </recommendedName>
    <alternativeName>
        <fullName evidence="6">23S rRNA (pseudouridine1915-N3)-methyltransferase</fullName>
    </alternativeName>
    <alternativeName>
        <fullName evidence="6">23S rRNA m3Psi1915 methyltransferase</fullName>
    </alternativeName>
    <alternativeName>
        <fullName evidence="6">rRNA (pseudouridine-N3-)-methyltransferase RlmH</fullName>
    </alternativeName>
</protein>
<dbReference type="EMBL" id="FQZL01000040">
    <property type="protein sequence ID" value="SHJ80818.1"/>
    <property type="molecule type" value="Genomic_DNA"/>
</dbReference>